<dbReference type="OrthoDB" id="292327at2"/>
<feature type="transmembrane region" description="Helical" evidence="1">
    <location>
        <begin position="101"/>
        <end position="130"/>
    </location>
</feature>
<organism evidence="2 3">
    <name type="scientific">Blastopirellula marina</name>
    <dbReference type="NCBI Taxonomy" id="124"/>
    <lineage>
        <taxon>Bacteria</taxon>
        <taxon>Pseudomonadati</taxon>
        <taxon>Planctomycetota</taxon>
        <taxon>Planctomycetia</taxon>
        <taxon>Pirellulales</taxon>
        <taxon>Pirellulaceae</taxon>
        <taxon>Blastopirellula</taxon>
    </lineage>
</organism>
<feature type="transmembrane region" description="Helical" evidence="1">
    <location>
        <begin position="48"/>
        <end position="67"/>
    </location>
</feature>
<name>A0A2S8GAY4_9BACT</name>
<accession>A0A2S8GAY4</accession>
<reference evidence="2 3" key="1">
    <citation type="submission" date="2018-02" db="EMBL/GenBank/DDBJ databases">
        <title>Comparative genomes isolates from brazilian mangrove.</title>
        <authorList>
            <person name="Araujo J.E."/>
            <person name="Taketani R.G."/>
            <person name="Silva M.C.P."/>
            <person name="Loureco M.V."/>
            <person name="Andreote F.D."/>
        </authorList>
    </citation>
    <scope>NUCLEOTIDE SEQUENCE [LARGE SCALE GENOMIC DNA]</scope>
    <source>
        <strain evidence="2 3">Nap-Phe MGV</strain>
    </source>
</reference>
<gene>
    <name evidence="2" type="ORF">C5Y93_31410</name>
</gene>
<sequence length="201" mass="20883">MLKRLADAYCVLLALAAGGLAFANIFGVLATAFHFGGDVAPAATPVKHWMHIGWVFGVCVALVGVIVQWRKKRTNATAVEAPLVSEPTPSQASAEAGRKGFLVSAAWGGFFGTLLGAALGVTFILLWFSITYSPFAPQSWVSSVSVENQRVEPSKTEVPVSVTNHPAALFAFGLPVVLGAIGGAAFGGIVRVSDDSPVDAD</sequence>
<keyword evidence="1" id="KW-0472">Membrane</keyword>
<evidence type="ECO:0000313" key="2">
    <source>
        <dbReference type="EMBL" id="PQO41615.1"/>
    </source>
</evidence>
<protein>
    <submittedName>
        <fullName evidence="2">Uncharacterized protein</fullName>
    </submittedName>
</protein>
<evidence type="ECO:0000313" key="3">
    <source>
        <dbReference type="Proteomes" id="UP000237819"/>
    </source>
</evidence>
<dbReference type="Proteomes" id="UP000237819">
    <property type="component" value="Unassembled WGS sequence"/>
</dbReference>
<dbReference type="RefSeq" id="WP_105339440.1">
    <property type="nucleotide sequence ID" value="NZ_PUHZ01000026.1"/>
</dbReference>
<comment type="caution">
    <text evidence="2">The sequence shown here is derived from an EMBL/GenBank/DDBJ whole genome shotgun (WGS) entry which is preliminary data.</text>
</comment>
<feature type="transmembrane region" description="Helical" evidence="1">
    <location>
        <begin position="167"/>
        <end position="190"/>
    </location>
</feature>
<dbReference type="EMBL" id="PUHZ01000026">
    <property type="protein sequence ID" value="PQO41615.1"/>
    <property type="molecule type" value="Genomic_DNA"/>
</dbReference>
<keyword evidence="1" id="KW-1133">Transmembrane helix</keyword>
<dbReference type="AlphaFoldDB" id="A0A2S8GAY4"/>
<keyword evidence="1" id="KW-0812">Transmembrane</keyword>
<proteinExistence type="predicted"/>
<feature type="transmembrane region" description="Helical" evidence="1">
    <location>
        <begin position="12"/>
        <end position="36"/>
    </location>
</feature>
<evidence type="ECO:0000256" key="1">
    <source>
        <dbReference type="SAM" id="Phobius"/>
    </source>
</evidence>